<dbReference type="Gene3D" id="1.10.260.40">
    <property type="entry name" value="lambda repressor-like DNA-binding domains"/>
    <property type="match status" value="1"/>
</dbReference>
<evidence type="ECO:0000256" key="1">
    <source>
        <dbReference type="ARBA" id="ARBA00004196"/>
    </source>
</evidence>
<name>X1JK44_9ZZZZ</name>
<dbReference type="InterPro" id="IPR025997">
    <property type="entry name" value="SBP_2_dom"/>
</dbReference>
<evidence type="ECO:0000259" key="3">
    <source>
        <dbReference type="PROSITE" id="PS50932"/>
    </source>
</evidence>
<proteinExistence type="inferred from homology"/>
<evidence type="ECO:0000313" key="4">
    <source>
        <dbReference type="EMBL" id="GAH81855.1"/>
    </source>
</evidence>
<dbReference type="SUPFAM" id="SSF53822">
    <property type="entry name" value="Periplasmic binding protein-like I"/>
    <property type="match status" value="1"/>
</dbReference>
<dbReference type="CDD" id="cd01392">
    <property type="entry name" value="HTH_LacI"/>
    <property type="match status" value="1"/>
</dbReference>
<dbReference type="GO" id="GO:0006355">
    <property type="term" value="P:regulation of DNA-templated transcription"/>
    <property type="evidence" value="ECO:0007669"/>
    <property type="project" value="InterPro"/>
</dbReference>
<comment type="caution">
    <text evidence="4">The sequence shown here is derived from an EMBL/GenBank/DDBJ whole genome shotgun (WGS) entry which is preliminary data.</text>
</comment>
<dbReference type="SUPFAM" id="SSF47413">
    <property type="entry name" value="lambda repressor-like DNA-binding domains"/>
    <property type="match status" value="1"/>
</dbReference>
<protein>
    <recommendedName>
        <fullName evidence="3">HTH lacI-type domain-containing protein</fullName>
    </recommendedName>
</protein>
<gene>
    <name evidence="4" type="ORF">S03H2_59387</name>
</gene>
<dbReference type="InterPro" id="IPR050555">
    <property type="entry name" value="Bact_Solute-Bind_Prot2"/>
</dbReference>
<dbReference type="GO" id="GO:0030246">
    <property type="term" value="F:carbohydrate binding"/>
    <property type="evidence" value="ECO:0007669"/>
    <property type="project" value="TreeGrafter"/>
</dbReference>
<dbReference type="InterPro" id="IPR028082">
    <property type="entry name" value="Peripla_BP_I"/>
</dbReference>
<dbReference type="InterPro" id="IPR000843">
    <property type="entry name" value="HTH_LacI"/>
</dbReference>
<dbReference type="GO" id="GO:0030288">
    <property type="term" value="C:outer membrane-bounded periplasmic space"/>
    <property type="evidence" value="ECO:0007669"/>
    <property type="project" value="TreeGrafter"/>
</dbReference>
<dbReference type="InterPro" id="IPR010982">
    <property type="entry name" value="Lambda_DNA-bd_dom_sf"/>
</dbReference>
<dbReference type="Pfam" id="PF13407">
    <property type="entry name" value="Peripla_BP_4"/>
    <property type="match status" value="1"/>
</dbReference>
<feature type="non-terminal residue" evidence="4">
    <location>
        <position position="246"/>
    </location>
</feature>
<dbReference type="GO" id="GO:0003677">
    <property type="term" value="F:DNA binding"/>
    <property type="evidence" value="ECO:0007669"/>
    <property type="project" value="InterPro"/>
</dbReference>
<accession>X1JK44</accession>
<feature type="domain" description="HTH lacI-type" evidence="3">
    <location>
        <begin position="4"/>
        <end position="58"/>
    </location>
</feature>
<reference evidence="4" key="1">
    <citation type="journal article" date="2014" name="Front. Microbiol.">
        <title>High frequency of phylogenetically diverse reductive dehalogenase-homologous genes in deep subseafloor sedimentary metagenomes.</title>
        <authorList>
            <person name="Kawai M."/>
            <person name="Futagami T."/>
            <person name="Toyoda A."/>
            <person name="Takaki Y."/>
            <person name="Nishi S."/>
            <person name="Hori S."/>
            <person name="Arai W."/>
            <person name="Tsubouchi T."/>
            <person name="Morono Y."/>
            <person name="Uchiyama I."/>
            <person name="Ito T."/>
            <person name="Fujiyama A."/>
            <person name="Inagaki F."/>
            <person name="Takami H."/>
        </authorList>
    </citation>
    <scope>NUCLEOTIDE SEQUENCE</scope>
    <source>
        <strain evidence="4">Expedition CK06-06</strain>
    </source>
</reference>
<dbReference type="PANTHER" id="PTHR30036:SF7">
    <property type="entry name" value="ABC TRANSPORTER PERIPLASMIC-BINDING PROTEIN YPHF"/>
    <property type="match status" value="1"/>
</dbReference>
<comment type="similarity">
    <text evidence="2">Belongs to the bacterial solute-binding protein 2 family.</text>
</comment>
<dbReference type="PANTHER" id="PTHR30036">
    <property type="entry name" value="D-XYLOSE-BINDING PERIPLASMIC PROTEIN"/>
    <property type="match status" value="1"/>
</dbReference>
<dbReference type="EMBL" id="BARU01038185">
    <property type="protein sequence ID" value="GAH81855.1"/>
    <property type="molecule type" value="Genomic_DNA"/>
</dbReference>
<comment type="subcellular location">
    <subcellularLocation>
        <location evidence="1">Cell envelope</location>
    </subcellularLocation>
</comment>
<evidence type="ECO:0000256" key="2">
    <source>
        <dbReference type="ARBA" id="ARBA00007639"/>
    </source>
</evidence>
<dbReference type="Pfam" id="PF00356">
    <property type="entry name" value="LacI"/>
    <property type="match status" value="1"/>
</dbReference>
<dbReference type="AlphaFoldDB" id="X1JK44"/>
<dbReference type="Gene3D" id="3.40.50.2300">
    <property type="match status" value="2"/>
</dbReference>
<dbReference type="PROSITE" id="PS50932">
    <property type="entry name" value="HTH_LACI_2"/>
    <property type="match status" value="1"/>
</dbReference>
<feature type="non-terminal residue" evidence="4">
    <location>
        <position position="1"/>
    </location>
</feature>
<organism evidence="4">
    <name type="scientific">marine sediment metagenome</name>
    <dbReference type="NCBI Taxonomy" id="412755"/>
    <lineage>
        <taxon>unclassified sequences</taxon>
        <taxon>metagenomes</taxon>
        <taxon>ecological metagenomes</taxon>
    </lineage>
</organism>
<dbReference type="SMART" id="SM00354">
    <property type="entry name" value="HTH_LACI"/>
    <property type="match status" value="1"/>
</dbReference>
<sequence length="246" mass="27812">EVRVTVHDIARAANVSRGTVHRALHNRPGVSENTRQRVLLMARHLNYKPYIPARVLATQRKLLIPIVVPVDENEDPLWYQVKAGARTIAHEIREVEMETQWVVPRSWDTTDQITVMEQLISKKVDGIALAPVDPDALSKVIDKAVDSGIPVVTFNTDAPESRRMCFVGQDSLTAGRVAGALMGEFLNREGKVAIITGFRRTLGHRERFEGFKEQIQKYFPNIEIIGIYENHDKPKEAYNIGQKVLK</sequence>
<dbReference type="PROSITE" id="PS00356">
    <property type="entry name" value="HTH_LACI_1"/>
    <property type="match status" value="1"/>
</dbReference>